<proteinExistence type="predicted"/>
<name>I3YFG3_THIV6</name>
<feature type="domain" description="Transposase Tn5-like N-terminal" evidence="2">
    <location>
        <begin position="2"/>
        <end position="59"/>
    </location>
</feature>
<dbReference type="Gene3D" id="3.90.350.10">
    <property type="entry name" value="Transposase Inhibitor Protein From Tn5, Chain A, domain 1"/>
    <property type="match status" value="1"/>
</dbReference>
<dbReference type="STRING" id="765911.Thivi_3892"/>
<dbReference type="NCBIfam" id="NF033590">
    <property type="entry name" value="transpos_IS4_3"/>
    <property type="match status" value="1"/>
</dbReference>
<reference evidence="3 4" key="1">
    <citation type="submission" date="2012-06" db="EMBL/GenBank/DDBJ databases">
        <title>Complete sequence of Thiocystis violascens DSM 198.</title>
        <authorList>
            <consortium name="US DOE Joint Genome Institute"/>
            <person name="Lucas S."/>
            <person name="Han J."/>
            <person name="Lapidus A."/>
            <person name="Cheng J.-F."/>
            <person name="Goodwin L."/>
            <person name="Pitluck S."/>
            <person name="Peters L."/>
            <person name="Ovchinnikova G."/>
            <person name="Teshima H."/>
            <person name="Detter J.C."/>
            <person name="Han C."/>
            <person name="Tapia R."/>
            <person name="Land M."/>
            <person name="Hauser L."/>
            <person name="Kyrpides N."/>
            <person name="Ivanova N."/>
            <person name="Pagani I."/>
            <person name="Vogl K."/>
            <person name="Liu Z."/>
            <person name="Frigaard N.-U."/>
            <person name="Bryant D."/>
            <person name="Woyke T."/>
        </authorList>
    </citation>
    <scope>NUCLEOTIDE SEQUENCE [LARGE SCALE GENOMIC DNA]</scope>
    <source>
        <strain evidence="4">ATCC 17096 / DSM 198 / 6111</strain>
    </source>
</reference>
<dbReference type="InterPro" id="IPR054836">
    <property type="entry name" value="Tn5_transposase"/>
</dbReference>
<dbReference type="InterPro" id="IPR012337">
    <property type="entry name" value="RNaseH-like_sf"/>
</dbReference>
<dbReference type="Pfam" id="PF02281">
    <property type="entry name" value="Dimer_Tnp_Tn5"/>
    <property type="match status" value="1"/>
</dbReference>
<dbReference type="KEGG" id="tvi:Thivi_3892"/>
<dbReference type="InterPro" id="IPR038215">
    <property type="entry name" value="TN5-like_N_sf"/>
</dbReference>
<dbReference type="Gene3D" id="1.10.246.40">
    <property type="entry name" value="Tn5 transposase, domain 1"/>
    <property type="match status" value="1"/>
</dbReference>
<dbReference type="PANTHER" id="PTHR37319:SF1">
    <property type="entry name" value="TRANSPOSASE TN5 DIMERISATION DOMAIN-CONTAINING PROTEIN"/>
    <property type="match status" value="1"/>
</dbReference>
<dbReference type="InterPro" id="IPR014735">
    <property type="entry name" value="Transposase_Tn5-like_N"/>
</dbReference>
<sequence>MSALASEFASIDLGDQRLNRRARRVLEKLGTKPTVSIPTACGGWGETRAAYRLFDQAKVTAERVLAPHLACTEARLRAHPRVLCIQDTTELDFTTKKALIADLGPLNYERRWGMYLHPTLAVTPERVPLGLLDLHSWAREPGSLGQSKGPHRPLEEKESVRWVDGFARVNALAEQLPDTRLTYLADREGDLYDLFVEAPCPEQGADWLIRGQYHDRLLADGRKLRAALDEAAVLTEVTFERPPARGRRARTVEQQIKVVRVTLKAPWRPDRTLADVTVTALLATEVNPPADEDPLDWLLLTNLTVETPAQALEKLAWYLCRWQIEVFFKILKSGCRIEELQLEKRARLEPAIAFYLIIAWRVLFLTRRGRDCPEMPCDVVFDEAEWKAVYLVTQRKAPPAEPPSLDTMVRLVATLGGFLNRKSDGFPGPKTLWIGLQRAADFVLALQAQRSVDASCG</sequence>
<evidence type="ECO:0000259" key="1">
    <source>
        <dbReference type="Pfam" id="PF02281"/>
    </source>
</evidence>
<keyword evidence="4" id="KW-1185">Reference proteome</keyword>
<dbReference type="SUPFAM" id="SSF53098">
    <property type="entry name" value="Ribonuclease H-like"/>
    <property type="match status" value="1"/>
</dbReference>
<feature type="domain" description="Transposase Tn5 dimerisation" evidence="1">
    <location>
        <begin position="357"/>
        <end position="451"/>
    </location>
</feature>
<dbReference type="AlphaFoldDB" id="I3YFG3"/>
<dbReference type="PANTHER" id="PTHR37319">
    <property type="entry name" value="TRANSPOSASE"/>
    <property type="match status" value="1"/>
</dbReference>
<dbReference type="InterPro" id="IPR047768">
    <property type="entry name" value="Tn5p-like"/>
</dbReference>
<organism evidence="3 4">
    <name type="scientific">Thiocystis violascens (strain ATCC 17096 / DSM 198 / 6111)</name>
    <name type="common">Chromatium violascens</name>
    <dbReference type="NCBI Taxonomy" id="765911"/>
    <lineage>
        <taxon>Bacteria</taxon>
        <taxon>Pseudomonadati</taxon>
        <taxon>Pseudomonadota</taxon>
        <taxon>Gammaproteobacteria</taxon>
        <taxon>Chromatiales</taxon>
        <taxon>Chromatiaceae</taxon>
        <taxon>Thiocystis</taxon>
    </lineage>
</organism>
<evidence type="ECO:0000259" key="2">
    <source>
        <dbReference type="Pfam" id="PF14706"/>
    </source>
</evidence>
<dbReference type="EMBL" id="CP003154">
    <property type="protein sequence ID" value="AFL75731.1"/>
    <property type="molecule type" value="Genomic_DNA"/>
</dbReference>
<accession>I3YFG3</accession>
<dbReference type="RefSeq" id="WP_014780118.1">
    <property type="nucleotide sequence ID" value="NC_018012.1"/>
</dbReference>
<dbReference type="OrthoDB" id="5647367at2"/>
<dbReference type="Pfam" id="PF14706">
    <property type="entry name" value="Tnp_DNA_bind"/>
    <property type="match status" value="1"/>
</dbReference>
<evidence type="ECO:0000313" key="4">
    <source>
        <dbReference type="Proteomes" id="UP000006062"/>
    </source>
</evidence>
<dbReference type="InterPro" id="IPR014737">
    <property type="entry name" value="Transposase_Tn5-like_C"/>
</dbReference>
<dbReference type="InterPro" id="IPR003201">
    <property type="entry name" value="Transposase_Tn5"/>
</dbReference>
<gene>
    <name evidence="3" type="ordered locus">Thivi_3892</name>
</gene>
<dbReference type="Proteomes" id="UP000006062">
    <property type="component" value="Chromosome"/>
</dbReference>
<protein>
    <submittedName>
        <fullName evidence="3">Transposase family protein</fullName>
    </submittedName>
</protein>
<dbReference type="eggNOG" id="COG3385">
    <property type="taxonomic scope" value="Bacteria"/>
</dbReference>
<dbReference type="HOGENOM" id="CLU_045115_0_0_6"/>
<dbReference type="Gene3D" id="1.10.740.10">
    <property type="entry name" value="Transferase Inhibitor Protein From Tn5, Chain"/>
    <property type="match status" value="1"/>
</dbReference>
<evidence type="ECO:0000313" key="3">
    <source>
        <dbReference type="EMBL" id="AFL75731.1"/>
    </source>
</evidence>